<evidence type="ECO:0000313" key="2">
    <source>
        <dbReference type="EMBL" id="PWN31804.1"/>
    </source>
</evidence>
<dbReference type="PANTHER" id="PTHR31240:SF0">
    <property type="entry name" value="MATERNAL EFFECT EMBRYO ARREST 18"/>
    <property type="match status" value="1"/>
</dbReference>
<gene>
    <name evidence="2" type="ORF">FA14DRAFT_182593</name>
</gene>
<dbReference type="InterPro" id="IPR002882">
    <property type="entry name" value="CofD"/>
</dbReference>
<proteinExistence type="predicted"/>
<dbReference type="EMBL" id="KZ819607">
    <property type="protein sequence ID" value="PWN31804.1"/>
    <property type="molecule type" value="Genomic_DNA"/>
</dbReference>
<dbReference type="PANTHER" id="PTHR31240">
    <property type="entry name" value="MATERNAL EFFECT EMBRYO ARREST 18"/>
    <property type="match status" value="1"/>
</dbReference>
<accession>A0A316V3H3</accession>
<feature type="region of interest" description="Disordered" evidence="1">
    <location>
        <begin position="1"/>
        <end position="21"/>
    </location>
</feature>
<dbReference type="Proteomes" id="UP000245771">
    <property type="component" value="Unassembled WGS sequence"/>
</dbReference>
<dbReference type="Gene3D" id="3.40.50.10680">
    <property type="entry name" value="CofD-like domains"/>
    <property type="match status" value="1"/>
</dbReference>
<dbReference type="STRING" id="1280837.A0A316V3H3"/>
<evidence type="ECO:0000256" key="1">
    <source>
        <dbReference type="SAM" id="MobiDB-lite"/>
    </source>
</evidence>
<dbReference type="AlphaFoldDB" id="A0A316V3H3"/>
<dbReference type="Pfam" id="PF01933">
    <property type="entry name" value="CofD"/>
    <property type="match status" value="1"/>
</dbReference>
<dbReference type="OrthoDB" id="10267139at2759"/>
<dbReference type="GO" id="GO:0043743">
    <property type="term" value="F:LPPG:FO 2-phospho-L-lactate transferase activity"/>
    <property type="evidence" value="ECO:0007669"/>
    <property type="project" value="InterPro"/>
</dbReference>
<organism evidence="2 3">
    <name type="scientific">Meira miltonrushii</name>
    <dbReference type="NCBI Taxonomy" id="1280837"/>
    <lineage>
        <taxon>Eukaryota</taxon>
        <taxon>Fungi</taxon>
        <taxon>Dikarya</taxon>
        <taxon>Basidiomycota</taxon>
        <taxon>Ustilaginomycotina</taxon>
        <taxon>Exobasidiomycetes</taxon>
        <taxon>Exobasidiales</taxon>
        <taxon>Brachybasidiaceae</taxon>
        <taxon>Meira</taxon>
    </lineage>
</organism>
<protein>
    <submittedName>
        <fullName evidence="2">UPF0052-domain-containing protein</fullName>
    </submittedName>
</protein>
<name>A0A316V3H3_9BASI</name>
<keyword evidence="3" id="KW-1185">Reference proteome</keyword>
<dbReference type="GeneID" id="37023006"/>
<reference evidence="2 3" key="1">
    <citation type="journal article" date="2018" name="Mol. Biol. Evol.">
        <title>Broad Genomic Sampling Reveals a Smut Pathogenic Ancestry of the Fungal Clade Ustilaginomycotina.</title>
        <authorList>
            <person name="Kijpornyongpan T."/>
            <person name="Mondo S.J."/>
            <person name="Barry K."/>
            <person name="Sandor L."/>
            <person name="Lee J."/>
            <person name="Lipzen A."/>
            <person name="Pangilinan J."/>
            <person name="LaButti K."/>
            <person name="Hainaut M."/>
            <person name="Henrissat B."/>
            <person name="Grigoriev I.V."/>
            <person name="Spatafora J.W."/>
            <person name="Aime M.C."/>
        </authorList>
    </citation>
    <scope>NUCLEOTIDE SEQUENCE [LARGE SCALE GENOMIC DNA]</scope>
    <source>
        <strain evidence="2 3">MCA 3882</strain>
    </source>
</reference>
<dbReference type="InterPro" id="IPR038136">
    <property type="entry name" value="CofD-like_dom_sf"/>
</dbReference>
<dbReference type="RefSeq" id="XP_025352106.1">
    <property type="nucleotide sequence ID" value="XM_025501225.1"/>
</dbReference>
<evidence type="ECO:0000313" key="3">
    <source>
        <dbReference type="Proteomes" id="UP000245771"/>
    </source>
</evidence>
<feature type="region of interest" description="Disordered" evidence="1">
    <location>
        <begin position="312"/>
        <end position="364"/>
    </location>
</feature>
<dbReference type="InParanoid" id="A0A316V3H3"/>
<feature type="compositionally biased region" description="Acidic residues" evidence="1">
    <location>
        <begin position="327"/>
        <end position="341"/>
    </location>
</feature>
<dbReference type="SUPFAM" id="SSF142338">
    <property type="entry name" value="CofD-like"/>
    <property type="match status" value="1"/>
</dbReference>
<sequence>MSASKRLKPSRTITSESLLDERMSSPAIGPLDIPSIQTEYVVPLHLEANGKPVRQKGLGDVLVISGGSGYNELVGATPGATFVMPISDDGGSSSEIIRVLGGPSIGDLRSRLVRLIPTSSSYHGEKPPASNDALHALLSYRLPVTGKSRDIKQEWMDILEGRHKLWRGIESERKECIRGFLVYFESEILRRVHRNFSFRGASIGNFFLAAAQKFFRSIQSAIFLFSATALIPLSGGKVLPVINTNHTATIAAVLQDGQVIVGQCEISHPAKREAKNADEHQRLSRRKAYLSGTHTPSSQIFDPFSTAASSSSRLTVGNVGDGLDPGSESDVDGEDEDDENSDGNTGGRGSLTSTSLQEPIPKRQKRVNNIVFSKMEHSTSTNNTGSEHAPSDKLPSKISRLFYVNAYGNEVDPAPNPEYLTRLNQCQTVLYSCGSLWTSIVPCIALRGVATAISTSVNLQYKILLLNTTHDRETSGLEAMDFVKVLTESMRHCDQLDSLPVSKVVTHIIYSPQGRIPINVEQMQREGIQCVPVDLPSAQLRFEEESVKAALQKIAGDV</sequence>